<evidence type="ECO:0000313" key="2">
    <source>
        <dbReference type="EMBL" id="TKW68638.1"/>
    </source>
</evidence>
<dbReference type="InterPro" id="IPR053147">
    <property type="entry name" value="Hsp_HslJ-like"/>
</dbReference>
<gene>
    <name evidence="2" type="ORF">DI616_01185</name>
</gene>
<dbReference type="InterPro" id="IPR038670">
    <property type="entry name" value="HslJ-like_sf"/>
</dbReference>
<protein>
    <submittedName>
        <fullName evidence="2">META domain-containing protein</fullName>
    </submittedName>
</protein>
<dbReference type="PANTHER" id="PTHR35535">
    <property type="entry name" value="HEAT SHOCK PROTEIN HSLJ"/>
    <property type="match status" value="1"/>
</dbReference>
<dbReference type="Gene3D" id="2.40.128.270">
    <property type="match status" value="1"/>
</dbReference>
<evidence type="ECO:0000259" key="1">
    <source>
        <dbReference type="Pfam" id="PF03724"/>
    </source>
</evidence>
<dbReference type="AlphaFoldDB" id="A0A533IGE1"/>
<accession>A0A533IGE1</accession>
<dbReference type="Proteomes" id="UP000315344">
    <property type="component" value="Unassembled WGS sequence"/>
</dbReference>
<comment type="caution">
    <text evidence="2">The sequence shown here is derived from an EMBL/GenBank/DDBJ whole genome shotgun (WGS) entry which is preliminary data.</text>
</comment>
<sequence length="143" mass="15498">MTETTMRSLPRLIAVSLLVGCSQPALPEGERIDGIDWILTDVNGLPWTQDVSLRLEPDRLTGVAPCNAYSARRMGTAPAFGASAISSTELACADPSRVRAEAEFLAMLPRVTAIRRDHGQLVLSGPGLMMVFDKREARGNEVF</sequence>
<dbReference type="PANTHER" id="PTHR35535:SF2">
    <property type="entry name" value="DUF306 DOMAIN-CONTAINING PROTEIN"/>
    <property type="match status" value="1"/>
</dbReference>
<dbReference type="EMBL" id="VAFL01000001">
    <property type="protein sequence ID" value="TKW68638.1"/>
    <property type="molecule type" value="Genomic_DNA"/>
</dbReference>
<evidence type="ECO:0000313" key="3">
    <source>
        <dbReference type="Proteomes" id="UP000315344"/>
    </source>
</evidence>
<dbReference type="InterPro" id="IPR005184">
    <property type="entry name" value="DUF306_Meta_HslJ"/>
</dbReference>
<proteinExistence type="predicted"/>
<organism evidence="2 3">
    <name type="scientific">Paracoccus denitrificans</name>
    <dbReference type="NCBI Taxonomy" id="266"/>
    <lineage>
        <taxon>Bacteria</taxon>
        <taxon>Pseudomonadati</taxon>
        <taxon>Pseudomonadota</taxon>
        <taxon>Alphaproteobacteria</taxon>
        <taxon>Rhodobacterales</taxon>
        <taxon>Paracoccaceae</taxon>
        <taxon>Paracoccus</taxon>
    </lineage>
</organism>
<dbReference type="Pfam" id="PF03724">
    <property type="entry name" value="META"/>
    <property type="match status" value="1"/>
</dbReference>
<name>A0A533IGE1_PARDE</name>
<feature type="domain" description="DUF306" evidence="1">
    <location>
        <begin position="32"/>
        <end position="125"/>
    </location>
</feature>
<reference evidence="2 3" key="1">
    <citation type="journal article" date="2017" name="Nat. Commun.">
        <title>In situ click chemistry generation of cyclooxygenase-2 inhibitors.</title>
        <authorList>
            <person name="Bhardwaj A."/>
            <person name="Kaur J."/>
            <person name="Wuest M."/>
            <person name="Wuest F."/>
        </authorList>
    </citation>
    <scope>NUCLEOTIDE SEQUENCE [LARGE SCALE GENOMIC DNA]</scope>
    <source>
        <strain evidence="2">S2_012_000_R3_94</strain>
    </source>
</reference>